<evidence type="ECO:0000256" key="5">
    <source>
        <dbReference type="ARBA" id="ARBA00022723"/>
    </source>
</evidence>
<evidence type="ECO:0000256" key="2">
    <source>
        <dbReference type="ARBA" id="ARBA00012118"/>
    </source>
</evidence>
<dbReference type="InterPro" id="IPR027417">
    <property type="entry name" value="P-loop_NTPase"/>
</dbReference>
<evidence type="ECO:0000256" key="10">
    <source>
        <dbReference type="ARBA" id="ARBA00048254"/>
    </source>
</evidence>
<dbReference type="PANTHER" id="PTHR11441">
    <property type="entry name" value="THYMIDINE KINASE"/>
    <property type="match status" value="1"/>
</dbReference>
<dbReference type="GO" id="GO:0046872">
    <property type="term" value="F:metal ion binding"/>
    <property type="evidence" value="ECO:0007669"/>
    <property type="project" value="UniProtKB-KW"/>
</dbReference>
<comment type="similarity">
    <text evidence="1 12">Belongs to the thymidine kinase family.</text>
</comment>
<keyword evidence="8" id="KW-0862">Zinc</keyword>
<keyword evidence="5" id="KW-0479">Metal-binding</keyword>
<evidence type="ECO:0000256" key="9">
    <source>
        <dbReference type="ARBA" id="ARBA00022840"/>
    </source>
</evidence>
<comment type="caution">
    <text evidence="14">The sequence shown here is derived from an EMBL/GenBank/DDBJ whole genome shotgun (WGS) entry which is preliminary data.</text>
</comment>
<evidence type="ECO:0000256" key="8">
    <source>
        <dbReference type="ARBA" id="ARBA00022833"/>
    </source>
</evidence>
<dbReference type="EC" id="2.7.1.21" evidence="2 11"/>
<dbReference type="InterPro" id="IPR020633">
    <property type="entry name" value="Thymidine_kinase_CS"/>
</dbReference>
<dbReference type="Gene3D" id="3.40.50.300">
    <property type="entry name" value="P-loop containing nucleotide triphosphate hydrolases"/>
    <property type="match status" value="1"/>
</dbReference>
<keyword evidence="6 11" id="KW-0547">Nucleotide-binding</keyword>
<dbReference type="SUPFAM" id="SSF52540">
    <property type="entry name" value="P-loop containing nucleoside triphosphate hydrolases"/>
    <property type="match status" value="1"/>
</dbReference>
<dbReference type="AlphaFoldDB" id="A0A9D4TPK9"/>
<reference evidence="14" key="2">
    <citation type="submission" date="2020-11" db="EMBL/GenBank/DDBJ databases">
        <authorList>
            <person name="Cecchin M."/>
            <person name="Marcolungo L."/>
            <person name="Rossato M."/>
            <person name="Girolomoni L."/>
            <person name="Cosentino E."/>
            <person name="Cuine S."/>
            <person name="Li-Beisson Y."/>
            <person name="Delledonne M."/>
            <person name="Ballottari M."/>
        </authorList>
    </citation>
    <scope>NUCLEOTIDE SEQUENCE</scope>
    <source>
        <strain evidence="14">211/11P</strain>
        <tissue evidence="14">Whole cell</tissue>
    </source>
</reference>
<gene>
    <name evidence="14" type="ORF">D9Q98_004411</name>
</gene>
<accession>A0A9D4TPK9</accession>
<dbReference type="Pfam" id="PF00265">
    <property type="entry name" value="TK"/>
    <property type="match status" value="1"/>
</dbReference>
<feature type="region of interest" description="Disordered" evidence="13">
    <location>
        <begin position="64"/>
        <end position="85"/>
    </location>
</feature>
<keyword evidence="4 11" id="KW-0808">Transferase</keyword>
<keyword evidence="9 11" id="KW-0067">ATP-binding</keyword>
<proteinExistence type="inferred from homology"/>
<name>A0A9D4TPK9_CHLVU</name>
<evidence type="ECO:0000256" key="3">
    <source>
        <dbReference type="ARBA" id="ARBA00022634"/>
    </source>
</evidence>
<dbReference type="PROSITE" id="PS00603">
    <property type="entry name" value="TK_CELLULAR_TYPE"/>
    <property type="match status" value="1"/>
</dbReference>
<dbReference type="OrthoDB" id="439028at2759"/>
<dbReference type="GO" id="GO:0004797">
    <property type="term" value="F:thymidine kinase activity"/>
    <property type="evidence" value="ECO:0007669"/>
    <property type="project" value="UniProtKB-EC"/>
</dbReference>
<dbReference type="SUPFAM" id="SSF57716">
    <property type="entry name" value="Glucocorticoid receptor-like (DNA-binding domain)"/>
    <property type="match status" value="1"/>
</dbReference>
<evidence type="ECO:0000256" key="4">
    <source>
        <dbReference type="ARBA" id="ARBA00022679"/>
    </source>
</evidence>
<comment type="catalytic activity">
    <reaction evidence="10 11">
        <text>thymidine + ATP = dTMP + ADP + H(+)</text>
        <dbReference type="Rhea" id="RHEA:19129"/>
        <dbReference type="ChEBI" id="CHEBI:15378"/>
        <dbReference type="ChEBI" id="CHEBI:17748"/>
        <dbReference type="ChEBI" id="CHEBI:30616"/>
        <dbReference type="ChEBI" id="CHEBI:63528"/>
        <dbReference type="ChEBI" id="CHEBI:456216"/>
        <dbReference type="EC" id="2.7.1.21"/>
    </reaction>
</comment>
<evidence type="ECO:0000256" key="6">
    <source>
        <dbReference type="ARBA" id="ARBA00022741"/>
    </source>
</evidence>
<keyword evidence="7 11" id="KW-0418">Kinase</keyword>
<sequence>MAPMSLCMTGGTSTLRLCGSAGRLSGSAAHWLPLRRLALSTWYGAGMKSVSATQGRTIASSAAAEPLARGGNEGAPAGSEQQQPQQHGAIEIVVGPMFAGKTTELLRRVASYEAAGLRVAVVKSNKDDRYCAANVVTHDGLRRPCFASPSLAAFKEAAGAAYSGFQVIAVDEAQFFPDLQEFCTHAADHEHKRVVLAGLDGDFQRQRFGQVLDLLPLADSVTKLSARCKFCAQEERHVAAVFSLRITADSRQEVVGGADVYAPVCRRHYVQLSQVREVPLSSSDEA</sequence>
<evidence type="ECO:0000256" key="7">
    <source>
        <dbReference type="ARBA" id="ARBA00022777"/>
    </source>
</evidence>
<dbReference type="Proteomes" id="UP001055712">
    <property type="component" value="Unassembled WGS sequence"/>
</dbReference>
<keyword evidence="15" id="KW-1185">Reference proteome</keyword>
<evidence type="ECO:0000256" key="11">
    <source>
        <dbReference type="RuleBase" id="RU000544"/>
    </source>
</evidence>
<dbReference type="FunFam" id="3.40.50.300:FF:000948">
    <property type="entry name" value="Thymidine kinase"/>
    <property type="match status" value="1"/>
</dbReference>
<dbReference type="PANTHER" id="PTHR11441:SF0">
    <property type="entry name" value="THYMIDINE KINASE, CYTOSOLIC"/>
    <property type="match status" value="1"/>
</dbReference>
<dbReference type="InterPro" id="IPR001267">
    <property type="entry name" value="Thymidine_kinase"/>
</dbReference>
<dbReference type="GO" id="GO:0005524">
    <property type="term" value="F:ATP binding"/>
    <property type="evidence" value="ECO:0007669"/>
    <property type="project" value="UniProtKB-KW"/>
</dbReference>
<dbReference type="GO" id="GO:0046104">
    <property type="term" value="P:thymidine metabolic process"/>
    <property type="evidence" value="ECO:0007669"/>
    <property type="project" value="TreeGrafter"/>
</dbReference>
<evidence type="ECO:0000256" key="12">
    <source>
        <dbReference type="RuleBase" id="RU004165"/>
    </source>
</evidence>
<dbReference type="Gene3D" id="3.30.60.20">
    <property type="match status" value="1"/>
</dbReference>
<dbReference type="EMBL" id="SIDB01000006">
    <property type="protein sequence ID" value="KAI3431353.1"/>
    <property type="molecule type" value="Genomic_DNA"/>
</dbReference>
<dbReference type="GO" id="GO:0071897">
    <property type="term" value="P:DNA biosynthetic process"/>
    <property type="evidence" value="ECO:0007669"/>
    <property type="project" value="UniProtKB-KW"/>
</dbReference>
<protein>
    <recommendedName>
        <fullName evidence="2 11">Thymidine kinase</fullName>
        <ecNumber evidence="2 11">2.7.1.21</ecNumber>
    </recommendedName>
</protein>
<evidence type="ECO:0000313" key="15">
    <source>
        <dbReference type="Proteomes" id="UP001055712"/>
    </source>
</evidence>
<evidence type="ECO:0000256" key="1">
    <source>
        <dbReference type="ARBA" id="ARBA00007587"/>
    </source>
</evidence>
<evidence type="ECO:0000313" key="14">
    <source>
        <dbReference type="EMBL" id="KAI3431353.1"/>
    </source>
</evidence>
<keyword evidence="3 11" id="KW-0237">DNA synthesis</keyword>
<organism evidence="14 15">
    <name type="scientific">Chlorella vulgaris</name>
    <name type="common">Green alga</name>
    <dbReference type="NCBI Taxonomy" id="3077"/>
    <lineage>
        <taxon>Eukaryota</taxon>
        <taxon>Viridiplantae</taxon>
        <taxon>Chlorophyta</taxon>
        <taxon>core chlorophytes</taxon>
        <taxon>Trebouxiophyceae</taxon>
        <taxon>Chlorellales</taxon>
        <taxon>Chlorellaceae</taxon>
        <taxon>Chlorella clade</taxon>
        <taxon>Chlorella</taxon>
    </lineage>
</organism>
<evidence type="ECO:0000256" key="13">
    <source>
        <dbReference type="SAM" id="MobiDB-lite"/>
    </source>
</evidence>
<reference evidence="14" key="1">
    <citation type="journal article" date="2019" name="Plant J.">
        <title>Chlorella vulgaris genome assembly and annotation reveals the molecular basis for metabolic acclimation to high light conditions.</title>
        <authorList>
            <person name="Cecchin M."/>
            <person name="Marcolungo L."/>
            <person name="Rossato M."/>
            <person name="Girolomoni L."/>
            <person name="Cosentino E."/>
            <person name="Cuine S."/>
            <person name="Li-Beisson Y."/>
            <person name="Delledonne M."/>
            <person name="Ballottari M."/>
        </authorList>
    </citation>
    <scope>NUCLEOTIDE SEQUENCE</scope>
    <source>
        <strain evidence="14">211/11P</strain>
    </source>
</reference>